<feature type="compositionally biased region" description="Pro residues" evidence="11">
    <location>
        <begin position="203"/>
        <end position="212"/>
    </location>
</feature>
<reference evidence="13 14" key="1">
    <citation type="journal article" date="2023" name="Plants (Basel)">
        <title>Bridging the Gap: Combining Genomics and Transcriptomics Approaches to Understand Stylosanthes scabra, an Orphan Legume from the Brazilian Caatinga.</title>
        <authorList>
            <person name="Ferreira-Neto J.R.C."/>
            <person name="da Silva M.D."/>
            <person name="Binneck E."/>
            <person name="de Melo N.F."/>
            <person name="da Silva R.H."/>
            <person name="de Melo A.L.T.M."/>
            <person name="Pandolfi V."/>
            <person name="Bustamante F.O."/>
            <person name="Brasileiro-Vidal A.C."/>
            <person name="Benko-Iseppon A.M."/>
        </authorList>
    </citation>
    <scope>NUCLEOTIDE SEQUENCE [LARGE SCALE GENOMIC DNA]</scope>
    <source>
        <tissue evidence="13">Leaves</tissue>
    </source>
</reference>
<gene>
    <name evidence="13" type="primary">IAA19</name>
    <name evidence="13" type="ORF">PIB30_098836</name>
</gene>
<evidence type="ECO:0000313" key="14">
    <source>
        <dbReference type="Proteomes" id="UP001341840"/>
    </source>
</evidence>
<proteinExistence type="inferred from homology"/>
<sequence>MVAGEALKDAENCENVPIYEDKDGDWMLVGDVPWEMFIESCKRLRIMKRSEAKGFGLEPKGSLKFHQNHSPRRPDPVTATAVQSSRARQQASTEVFSPVPLSTAEVATSSPPRTIPARPPATASIHRSLQPCALVHRRSSRVVSSSDHPCKAACNCKHRRPCKPRRCSASVVRCSSFAVRPASCNCTGGRHLLVGLSLLKPPPSIPQAPPRRPSVLAAAPSHPSQHPLLKLSGRKWNLSSSGNSGDAALPNDSASVRSPEALPTAPAPRPPLPQRNTKKVAVRGRAKRRAVEELSEDDTPETVTNAAEPSDGKRKPSRPRS</sequence>
<keyword evidence="14" id="KW-1185">Reference proteome</keyword>
<evidence type="ECO:0000256" key="7">
    <source>
        <dbReference type="ARBA" id="ARBA00023242"/>
    </source>
</evidence>
<keyword evidence="6 10" id="KW-0804">Transcription</keyword>
<evidence type="ECO:0000256" key="5">
    <source>
        <dbReference type="ARBA" id="ARBA00023015"/>
    </source>
</evidence>
<name>A0ABU6WWL5_9FABA</name>
<dbReference type="PANTHER" id="PTHR31734">
    <property type="entry name" value="AUXIN-RESPONSIVE PROTEIN IAA17"/>
    <property type="match status" value="1"/>
</dbReference>
<feature type="compositionally biased region" description="Basic residues" evidence="11">
    <location>
        <begin position="276"/>
        <end position="288"/>
    </location>
</feature>
<organism evidence="13 14">
    <name type="scientific">Stylosanthes scabra</name>
    <dbReference type="NCBI Taxonomy" id="79078"/>
    <lineage>
        <taxon>Eukaryota</taxon>
        <taxon>Viridiplantae</taxon>
        <taxon>Streptophyta</taxon>
        <taxon>Embryophyta</taxon>
        <taxon>Tracheophyta</taxon>
        <taxon>Spermatophyta</taxon>
        <taxon>Magnoliopsida</taxon>
        <taxon>eudicotyledons</taxon>
        <taxon>Gunneridae</taxon>
        <taxon>Pentapetalae</taxon>
        <taxon>rosids</taxon>
        <taxon>fabids</taxon>
        <taxon>Fabales</taxon>
        <taxon>Fabaceae</taxon>
        <taxon>Papilionoideae</taxon>
        <taxon>50 kb inversion clade</taxon>
        <taxon>dalbergioids sensu lato</taxon>
        <taxon>Dalbergieae</taxon>
        <taxon>Pterocarpus clade</taxon>
        <taxon>Stylosanthes</taxon>
    </lineage>
</organism>
<evidence type="ECO:0000256" key="3">
    <source>
        <dbReference type="ARBA" id="ARBA00011726"/>
    </source>
</evidence>
<feature type="region of interest" description="Disordered" evidence="11">
    <location>
        <begin position="203"/>
        <end position="321"/>
    </location>
</feature>
<evidence type="ECO:0000256" key="10">
    <source>
        <dbReference type="RuleBase" id="RU004549"/>
    </source>
</evidence>
<evidence type="ECO:0000313" key="13">
    <source>
        <dbReference type="EMBL" id="MED6189732.1"/>
    </source>
</evidence>
<comment type="subunit">
    <text evidence="3 10">Homodimers and heterodimers.</text>
</comment>
<evidence type="ECO:0000256" key="8">
    <source>
        <dbReference type="ARBA" id="ARBA00023294"/>
    </source>
</evidence>
<comment type="similarity">
    <text evidence="2 10">Belongs to the Aux/IAA family.</text>
</comment>
<feature type="domain" description="PB1" evidence="12">
    <location>
        <begin position="1"/>
        <end position="51"/>
    </location>
</feature>
<keyword evidence="7 10" id="KW-0539">Nucleus</keyword>
<dbReference type="SUPFAM" id="SSF54277">
    <property type="entry name" value="CAD &amp; PB1 domains"/>
    <property type="match status" value="1"/>
</dbReference>
<dbReference type="InterPro" id="IPR003311">
    <property type="entry name" value="AUX_IAA"/>
</dbReference>
<dbReference type="Gene3D" id="3.10.20.90">
    <property type="entry name" value="Phosphatidylinositol 3-kinase Catalytic Subunit, Chain A, domain 1"/>
    <property type="match status" value="1"/>
</dbReference>
<dbReference type="Proteomes" id="UP001341840">
    <property type="component" value="Unassembled WGS sequence"/>
</dbReference>
<dbReference type="InterPro" id="IPR053793">
    <property type="entry name" value="PB1-like"/>
</dbReference>
<protein>
    <recommendedName>
        <fullName evidence="10">Auxin-induced protein</fullName>
    </recommendedName>
</protein>
<keyword evidence="4 10" id="KW-0678">Repressor</keyword>
<keyword evidence="5 10" id="KW-0805">Transcription regulation</keyword>
<dbReference type="PROSITE" id="PS51745">
    <property type="entry name" value="PB1"/>
    <property type="match status" value="1"/>
</dbReference>
<feature type="region of interest" description="Disordered" evidence="11">
    <location>
        <begin position="58"/>
        <end position="95"/>
    </location>
</feature>
<dbReference type="Pfam" id="PF02309">
    <property type="entry name" value="AUX_IAA"/>
    <property type="match status" value="1"/>
</dbReference>
<evidence type="ECO:0000256" key="6">
    <source>
        <dbReference type="ARBA" id="ARBA00023163"/>
    </source>
</evidence>
<keyword evidence="8 10" id="KW-0927">Auxin signaling pathway</keyword>
<evidence type="ECO:0000259" key="12">
    <source>
        <dbReference type="PROSITE" id="PS51745"/>
    </source>
</evidence>
<evidence type="ECO:0000256" key="11">
    <source>
        <dbReference type="SAM" id="MobiDB-lite"/>
    </source>
</evidence>
<comment type="function">
    <text evidence="9">Aux/IAA proteins are short-lived transcriptional factors that function as repressors of early auxin response genes at low auxin concentrations. Repression is thought to result from the interaction with auxin response factors (ARFs), proteins that bind to the auxin-responsive promoter element (AuxRE). Formation of heterodimers with ARF proteins may alter their ability to modulate early auxin response genes expression.</text>
</comment>
<evidence type="ECO:0000256" key="2">
    <source>
        <dbReference type="ARBA" id="ARBA00006728"/>
    </source>
</evidence>
<dbReference type="InterPro" id="IPR033389">
    <property type="entry name" value="AUX/IAA_dom"/>
</dbReference>
<accession>A0ABU6WWL5</accession>
<comment type="caution">
    <text evidence="13">The sequence shown here is derived from an EMBL/GenBank/DDBJ whole genome shotgun (WGS) entry which is preliminary data.</text>
</comment>
<evidence type="ECO:0000256" key="1">
    <source>
        <dbReference type="ARBA" id="ARBA00004123"/>
    </source>
</evidence>
<dbReference type="PANTHER" id="PTHR31734:SF87">
    <property type="entry name" value="AUXIN-RESPONSIVE PROTEIN IAA5"/>
    <property type="match status" value="1"/>
</dbReference>
<dbReference type="EMBL" id="JASCZI010183818">
    <property type="protein sequence ID" value="MED6189732.1"/>
    <property type="molecule type" value="Genomic_DNA"/>
</dbReference>
<evidence type="ECO:0000256" key="9">
    <source>
        <dbReference type="ARBA" id="ARBA00025283"/>
    </source>
</evidence>
<comment type="subcellular location">
    <subcellularLocation>
        <location evidence="1 10">Nucleus</location>
    </subcellularLocation>
</comment>
<evidence type="ECO:0000256" key="4">
    <source>
        <dbReference type="ARBA" id="ARBA00022491"/>
    </source>
</evidence>
<feature type="compositionally biased region" description="Polar residues" evidence="11">
    <location>
        <begin position="80"/>
        <end position="95"/>
    </location>
</feature>